<sequence>MNKQVFLVTGVDPSKGTFVDPNTGKNINYDNTNFYVQTPVKTGHGTKGIVQKMAGSVNYERFKNLPVPCECEFEFNLEFSGQFPKTTLINVTQVKTS</sequence>
<dbReference type="HOGENOM" id="CLU_2255626_0_0_6"/>
<dbReference type="EMBL" id="ADMT01000040">
    <property type="protein sequence ID" value="EFF84391.1"/>
    <property type="molecule type" value="Genomic_DNA"/>
</dbReference>
<name>D4XK90_ACIHA</name>
<organism evidence="1 2">
    <name type="scientific">Acinetobacter haemolyticus ATCC 19194</name>
    <dbReference type="NCBI Taxonomy" id="707232"/>
    <lineage>
        <taxon>Bacteria</taxon>
        <taxon>Pseudomonadati</taxon>
        <taxon>Pseudomonadota</taxon>
        <taxon>Gammaproteobacteria</taxon>
        <taxon>Moraxellales</taxon>
        <taxon>Moraxellaceae</taxon>
        <taxon>Acinetobacter</taxon>
    </lineage>
</organism>
<evidence type="ECO:0000313" key="1">
    <source>
        <dbReference type="EMBL" id="EFF84391.1"/>
    </source>
</evidence>
<comment type="caution">
    <text evidence="1">The sequence shown here is derived from an EMBL/GenBank/DDBJ whole genome shotgun (WGS) entry which is preliminary data.</text>
</comment>
<evidence type="ECO:0000313" key="2">
    <source>
        <dbReference type="Proteomes" id="UP000003085"/>
    </source>
</evidence>
<proteinExistence type="predicted"/>
<gene>
    <name evidence="1" type="ORF">HMP0015_0132</name>
</gene>
<dbReference type="AlphaFoldDB" id="D4XK90"/>
<accession>D4XK90</accession>
<dbReference type="RefSeq" id="WP_004642144.1">
    <property type="nucleotide sequence ID" value="NZ_GG770466.1"/>
</dbReference>
<reference evidence="2" key="1">
    <citation type="submission" date="2010-03" db="EMBL/GenBank/DDBJ databases">
        <title>Complete sequence of Mobiluncus curtisii ATCC 43063.</title>
        <authorList>
            <person name="Muzny D."/>
            <person name="Qin X."/>
            <person name="Deng J."/>
            <person name="Jiang H."/>
            <person name="Liu Y."/>
            <person name="Qu J."/>
            <person name="Song X.-Z."/>
            <person name="Zhang L."/>
            <person name="Thornton R."/>
            <person name="Coyle M."/>
            <person name="Francisco L."/>
            <person name="Jackson L."/>
            <person name="Javaid M."/>
            <person name="Korchina V."/>
            <person name="Kovar C."/>
            <person name="Mata R."/>
            <person name="Mathew T."/>
            <person name="Ngo R."/>
            <person name="Nguyen L."/>
            <person name="Nguyen N."/>
            <person name="Okwuonu G."/>
            <person name="Ongeri F."/>
            <person name="Pham C."/>
            <person name="Simmons D."/>
            <person name="Wilczek-Boney K."/>
            <person name="Hale W."/>
            <person name="Jakkamsetti A."/>
            <person name="Pham P."/>
            <person name="Ruth R."/>
            <person name="San Lucas F."/>
            <person name="Warren J."/>
            <person name="Zhang J."/>
            <person name="Zhao Z."/>
            <person name="Zhou C."/>
            <person name="Zhu D."/>
            <person name="Lee S."/>
            <person name="Bess C."/>
            <person name="Blankenburg K."/>
            <person name="Forbes L."/>
            <person name="Fu Q."/>
            <person name="Gubbala S."/>
            <person name="Hirani K."/>
            <person name="Jayaseelan J.C."/>
            <person name="Lara F."/>
            <person name="Munidasa M."/>
            <person name="Palculict T."/>
            <person name="Patil S."/>
            <person name="Pu L.-L."/>
            <person name="Saada N."/>
            <person name="Tang L."/>
            <person name="Weissenberger G."/>
            <person name="Zhu Y."/>
            <person name="Hemphill L."/>
            <person name="Shang Y."/>
            <person name="Youmans B."/>
            <person name="Ayvaz T."/>
            <person name="Ross M."/>
            <person name="Santibanez J."/>
            <person name="Aqrawi P."/>
            <person name="Gross S."/>
            <person name="Joshi V."/>
            <person name="Fowler G."/>
            <person name="Nazareth L."/>
            <person name="Reid J."/>
            <person name="Worley K."/>
            <person name="Petrosino J."/>
            <person name="Highlander S."/>
            <person name="Gibbs R."/>
            <person name="Gibbs R."/>
        </authorList>
    </citation>
    <scope>NUCLEOTIDE SEQUENCE [LARGE SCALE GENOMIC DNA]</scope>
    <source>
        <strain evidence="2">ATCC 19194</strain>
    </source>
</reference>
<protein>
    <submittedName>
        <fullName evidence="1">Uncharacterized protein</fullName>
    </submittedName>
</protein>
<dbReference type="Proteomes" id="UP000003085">
    <property type="component" value="Unassembled WGS sequence"/>
</dbReference>